<feature type="region of interest" description="Disordered" evidence="3">
    <location>
        <begin position="427"/>
        <end position="449"/>
    </location>
</feature>
<dbReference type="GO" id="GO:0080008">
    <property type="term" value="C:Cul4-RING E3 ubiquitin ligase complex"/>
    <property type="evidence" value="ECO:0007669"/>
    <property type="project" value="TreeGrafter"/>
</dbReference>
<reference evidence="4 5" key="1">
    <citation type="submission" date="2017-10" db="EMBL/GenBank/DDBJ databases">
        <title>Comparative genomics in systemic dimorphic fungi from Ajellomycetaceae.</title>
        <authorList>
            <person name="Munoz J.F."/>
            <person name="Mcewen J.G."/>
            <person name="Clay O.K."/>
            <person name="Cuomo C.A."/>
        </authorList>
    </citation>
    <scope>NUCLEOTIDE SEQUENCE [LARGE SCALE GENOMIC DNA]</scope>
    <source>
        <strain evidence="4 5">UAMH7299</strain>
    </source>
</reference>
<dbReference type="STRING" id="1447883.A0A2B7YQ43"/>
<accession>A0A2B7YQ43</accession>
<dbReference type="InterPro" id="IPR052254">
    <property type="entry name" value="CUL4-DDB1_E3_ligase_receptor"/>
</dbReference>
<dbReference type="Proteomes" id="UP000224634">
    <property type="component" value="Unassembled WGS sequence"/>
</dbReference>
<evidence type="ECO:0000313" key="4">
    <source>
        <dbReference type="EMBL" id="PGH23159.1"/>
    </source>
</evidence>
<proteinExistence type="predicted"/>
<keyword evidence="1" id="KW-0853">WD repeat</keyword>
<evidence type="ECO:0000256" key="2">
    <source>
        <dbReference type="ARBA" id="ARBA00022737"/>
    </source>
</evidence>
<gene>
    <name evidence="4" type="ORF">AJ80_02793</name>
</gene>
<evidence type="ECO:0000313" key="5">
    <source>
        <dbReference type="Proteomes" id="UP000224634"/>
    </source>
</evidence>
<evidence type="ECO:0000256" key="3">
    <source>
        <dbReference type="SAM" id="MobiDB-lite"/>
    </source>
</evidence>
<dbReference type="PANTHER" id="PTHR44472:SF1">
    <property type="entry name" value="DDB1 AND CUL4 ASSOCIATED FACTOR 4"/>
    <property type="match status" value="1"/>
</dbReference>
<organism evidence="4 5">
    <name type="scientific">Polytolypa hystricis (strain UAMH7299)</name>
    <dbReference type="NCBI Taxonomy" id="1447883"/>
    <lineage>
        <taxon>Eukaryota</taxon>
        <taxon>Fungi</taxon>
        <taxon>Dikarya</taxon>
        <taxon>Ascomycota</taxon>
        <taxon>Pezizomycotina</taxon>
        <taxon>Eurotiomycetes</taxon>
        <taxon>Eurotiomycetidae</taxon>
        <taxon>Onygenales</taxon>
        <taxon>Onygenales incertae sedis</taxon>
        <taxon>Polytolypa</taxon>
    </lineage>
</organism>
<name>A0A2B7YQ43_POLH7</name>
<dbReference type="EMBL" id="PDNA01000028">
    <property type="protein sequence ID" value="PGH23159.1"/>
    <property type="molecule type" value="Genomic_DNA"/>
</dbReference>
<keyword evidence="5" id="KW-1185">Reference proteome</keyword>
<sequence>MVGHSDTEKKKYFKIQANHLAPARSKYTQQAVSDEKKHSLKRKRLAVREQRRCAETIKRSRALNHPLVGRFSLERETGNYPSRSSSPQREEICAKLFRRERLVDSCWNGKDLPVSKFVRDTRTGSIFMGVNSSALNVISYPSVTKARPFRYDTSVLGDCMVVGNQASVSLYSEILCGWIANKPQISSLSIGPTGHLLATSSSRDGSRVTMSIVKIIDPLQPVDTGRNTPFTINSRVSFHCPESMIWSSAACPSTTSTCFAVGNSSDLLTLTCSGPEWELNVVKAFSSTDVKAVEWLTPTVIMAGLNNSHVAFHDRRSEATALRFQHPHSVHSIRKVDEWRVVVAGSKSHLRMYDLRYTPTGIHRFPKPTKPSHTCTKAYLTFPDYSNDFPTHNDVDVCSELGLLACGSDSNRIQLFSLSTGRLIPSPNSPTSTFSSSPSPFSRTTAPSSTEVSSLQSITSFQYPSTIECVRFDAPGNAYDSLDVNIPDNGSPSLLVSAGNGIDEWRF</sequence>
<keyword evidence="2" id="KW-0677">Repeat</keyword>
<dbReference type="InterPro" id="IPR015943">
    <property type="entry name" value="WD40/YVTN_repeat-like_dom_sf"/>
</dbReference>
<dbReference type="SUPFAM" id="SSF50978">
    <property type="entry name" value="WD40 repeat-like"/>
    <property type="match status" value="1"/>
</dbReference>
<protein>
    <submittedName>
        <fullName evidence="4">Uncharacterized protein</fullName>
    </submittedName>
</protein>
<dbReference type="AlphaFoldDB" id="A0A2B7YQ43"/>
<comment type="caution">
    <text evidence="4">The sequence shown here is derived from an EMBL/GenBank/DDBJ whole genome shotgun (WGS) entry which is preliminary data.</text>
</comment>
<dbReference type="InterPro" id="IPR036322">
    <property type="entry name" value="WD40_repeat_dom_sf"/>
</dbReference>
<dbReference type="PANTHER" id="PTHR44472">
    <property type="entry name" value="DDB1- AND CUL4-ASSOCIATED FACTOR 4-RELATED"/>
    <property type="match status" value="1"/>
</dbReference>
<evidence type="ECO:0000256" key="1">
    <source>
        <dbReference type="ARBA" id="ARBA00022574"/>
    </source>
</evidence>
<dbReference type="Gene3D" id="2.130.10.10">
    <property type="entry name" value="YVTN repeat-like/Quinoprotein amine dehydrogenase"/>
    <property type="match status" value="1"/>
</dbReference>
<dbReference type="OrthoDB" id="128867at2759"/>